<dbReference type="Gramene" id="TVU21864">
    <property type="protein sequence ID" value="TVU21864"/>
    <property type="gene ID" value="EJB05_31534"/>
</dbReference>
<reference evidence="1 2" key="1">
    <citation type="journal article" date="2019" name="Sci. Rep.">
        <title>A high-quality genome of Eragrostis curvula grass provides insights into Poaceae evolution and supports new strategies to enhance forage quality.</title>
        <authorList>
            <person name="Carballo J."/>
            <person name="Santos B.A.C.M."/>
            <person name="Zappacosta D."/>
            <person name="Garbus I."/>
            <person name="Selva J.P."/>
            <person name="Gallo C.A."/>
            <person name="Diaz A."/>
            <person name="Albertini E."/>
            <person name="Caccamo M."/>
            <person name="Echenique V."/>
        </authorList>
    </citation>
    <scope>NUCLEOTIDE SEQUENCE [LARGE SCALE GENOMIC DNA]</scope>
    <source>
        <strain evidence="2">cv. Victoria</strain>
        <tissue evidence="1">Leaf</tissue>
    </source>
</reference>
<evidence type="ECO:0000313" key="2">
    <source>
        <dbReference type="Proteomes" id="UP000324897"/>
    </source>
</evidence>
<proteinExistence type="predicted"/>
<feature type="non-terminal residue" evidence="1">
    <location>
        <position position="1"/>
    </location>
</feature>
<organism evidence="1 2">
    <name type="scientific">Eragrostis curvula</name>
    <name type="common">weeping love grass</name>
    <dbReference type="NCBI Taxonomy" id="38414"/>
    <lineage>
        <taxon>Eukaryota</taxon>
        <taxon>Viridiplantae</taxon>
        <taxon>Streptophyta</taxon>
        <taxon>Embryophyta</taxon>
        <taxon>Tracheophyta</taxon>
        <taxon>Spermatophyta</taxon>
        <taxon>Magnoliopsida</taxon>
        <taxon>Liliopsida</taxon>
        <taxon>Poales</taxon>
        <taxon>Poaceae</taxon>
        <taxon>PACMAD clade</taxon>
        <taxon>Chloridoideae</taxon>
        <taxon>Eragrostideae</taxon>
        <taxon>Eragrostidinae</taxon>
        <taxon>Eragrostis</taxon>
    </lineage>
</organism>
<dbReference type="Proteomes" id="UP000324897">
    <property type="component" value="Unassembled WGS sequence"/>
</dbReference>
<protein>
    <submittedName>
        <fullName evidence="1">Uncharacterized protein</fullName>
    </submittedName>
</protein>
<dbReference type="AlphaFoldDB" id="A0A5J9UEK4"/>
<sequence>MLHRHNASAQFSPIAFLSSSPPPIASPPGFLSVVCGGGDGRLLRHGSGTIPSNRSEVRTARPTATAARLHPGEFPLISLSVLDQGSFPLDLLCQDGSNEAAATQKHLNIRLMSRFSPRLKAMVLREGSLGHGRVNASRYSVNCHEAKVSGHTSRERCNHSDVQGRILISIDVFLE</sequence>
<keyword evidence="2" id="KW-1185">Reference proteome</keyword>
<dbReference type="EMBL" id="RWGY01000026">
    <property type="protein sequence ID" value="TVU21864.1"/>
    <property type="molecule type" value="Genomic_DNA"/>
</dbReference>
<gene>
    <name evidence="1" type="ORF">EJB05_31534</name>
</gene>
<comment type="caution">
    <text evidence="1">The sequence shown here is derived from an EMBL/GenBank/DDBJ whole genome shotgun (WGS) entry which is preliminary data.</text>
</comment>
<evidence type="ECO:0000313" key="1">
    <source>
        <dbReference type="EMBL" id="TVU21864.1"/>
    </source>
</evidence>
<name>A0A5J9UEK4_9POAL</name>
<accession>A0A5J9UEK4</accession>